<accession>A0ABQ9H8V3</accession>
<proteinExistence type="predicted"/>
<dbReference type="Pfam" id="PF18701">
    <property type="entry name" value="DUF5641"/>
    <property type="match status" value="1"/>
</dbReference>
<dbReference type="InterPro" id="IPR040676">
    <property type="entry name" value="DUF5641"/>
</dbReference>
<dbReference type="EMBL" id="JARBHB010000006">
    <property type="protein sequence ID" value="KAJ8880715.1"/>
    <property type="molecule type" value="Genomic_DNA"/>
</dbReference>
<dbReference type="Proteomes" id="UP001159363">
    <property type="component" value="Chromosome 5"/>
</dbReference>
<organism evidence="2 3">
    <name type="scientific">Dryococelus australis</name>
    <dbReference type="NCBI Taxonomy" id="614101"/>
    <lineage>
        <taxon>Eukaryota</taxon>
        <taxon>Metazoa</taxon>
        <taxon>Ecdysozoa</taxon>
        <taxon>Arthropoda</taxon>
        <taxon>Hexapoda</taxon>
        <taxon>Insecta</taxon>
        <taxon>Pterygota</taxon>
        <taxon>Neoptera</taxon>
        <taxon>Polyneoptera</taxon>
        <taxon>Phasmatodea</taxon>
        <taxon>Verophasmatodea</taxon>
        <taxon>Anareolatae</taxon>
        <taxon>Phasmatidae</taxon>
        <taxon>Eurycanthinae</taxon>
        <taxon>Dryococelus</taxon>
    </lineage>
</organism>
<comment type="caution">
    <text evidence="2">The sequence shown here is derived from an EMBL/GenBank/DDBJ whole genome shotgun (WGS) entry which is preliminary data.</text>
</comment>
<name>A0ABQ9H8V3_9NEOP</name>
<keyword evidence="3" id="KW-1185">Reference proteome</keyword>
<evidence type="ECO:0000259" key="1">
    <source>
        <dbReference type="Pfam" id="PF18701"/>
    </source>
</evidence>
<evidence type="ECO:0000313" key="2">
    <source>
        <dbReference type="EMBL" id="KAJ8880715.1"/>
    </source>
</evidence>
<feature type="domain" description="DUF5641" evidence="1">
    <location>
        <begin position="2"/>
        <end position="75"/>
    </location>
</feature>
<reference evidence="2 3" key="1">
    <citation type="submission" date="2023-02" db="EMBL/GenBank/DDBJ databases">
        <title>LHISI_Scaffold_Assembly.</title>
        <authorList>
            <person name="Stuart O.P."/>
            <person name="Cleave R."/>
            <person name="Magrath M.J.L."/>
            <person name="Mikheyev A.S."/>
        </authorList>
    </citation>
    <scope>NUCLEOTIDE SEQUENCE [LARGE SCALE GENOMIC DNA]</scope>
    <source>
        <strain evidence="2">Daus_M_001</strain>
        <tissue evidence="2">Leg muscle</tissue>
    </source>
</reference>
<gene>
    <name evidence="2" type="ORF">PR048_017185</name>
</gene>
<evidence type="ECO:0000313" key="3">
    <source>
        <dbReference type="Proteomes" id="UP001159363"/>
    </source>
</evidence>
<sequence length="78" mass="9090">MRWRLKYVNIFKQLFKWSCYTTNVKEGQMAICLPLKGHIGRISALHPGRDSVFRVVNIRTKTSSLKRLIVKLCSLPSR</sequence>
<protein>
    <recommendedName>
        <fullName evidence="1">DUF5641 domain-containing protein</fullName>
    </recommendedName>
</protein>